<keyword evidence="1 2" id="KW-0443">Lipid metabolism</keyword>
<evidence type="ECO:0000313" key="6">
    <source>
        <dbReference type="Proteomes" id="UP001174136"/>
    </source>
</evidence>
<comment type="caution">
    <text evidence="2">Lacks conserved residue(s) required for the propagation of feature annotation.</text>
</comment>
<dbReference type="PANTHER" id="PTHR12406:SF7">
    <property type="entry name" value="PATATIN-LIKE PHOSPHOLIPASE DOMAIN-CONTAINING PROTEIN 4"/>
    <property type="match status" value="1"/>
</dbReference>
<keyword evidence="2" id="KW-0442">Lipid degradation</keyword>
<dbReference type="Gene3D" id="3.40.1090.10">
    <property type="entry name" value="Cytosolic phospholipase A2 catalytic domain"/>
    <property type="match status" value="2"/>
</dbReference>
<keyword evidence="2" id="KW-0378">Hydrolase</keyword>
<feature type="active site" description="Nucleophile" evidence="2">
    <location>
        <position position="43"/>
    </location>
</feature>
<dbReference type="InterPro" id="IPR033562">
    <property type="entry name" value="PLPL"/>
</dbReference>
<comment type="caution">
    <text evidence="5">The sequence shown here is derived from an EMBL/GenBank/DDBJ whole genome shotgun (WGS) entry which is preliminary data.</text>
</comment>
<keyword evidence="3" id="KW-0472">Membrane</keyword>
<dbReference type="GO" id="GO:0055088">
    <property type="term" value="P:lipid homeostasis"/>
    <property type="evidence" value="ECO:0007669"/>
    <property type="project" value="TreeGrafter"/>
</dbReference>
<dbReference type="GO" id="GO:0004806">
    <property type="term" value="F:triacylglycerol lipase activity"/>
    <property type="evidence" value="ECO:0007669"/>
    <property type="project" value="InterPro"/>
</dbReference>
<dbReference type="GO" id="GO:0005811">
    <property type="term" value="C:lipid droplet"/>
    <property type="evidence" value="ECO:0007669"/>
    <property type="project" value="TreeGrafter"/>
</dbReference>
<evidence type="ECO:0000256" key="3">
    <source>
        <dbReference type="SAM" id="Phobius"/>
    </source>
</evidence>
<dbReference type="EMBL" id="JAOPHQ010005221">
    <property type="protein sequence ID" value="KAK0136139.1"/>
    <property type="molecule type" value="Genomic_DNA"/>
</dbReference>
<dbReference type="Proteomes" id="UP001174136">
    <property type="component" value="Unassembled WGS sequence"/>
</dbReference>
<keyword evidence="6" id="KW-1185">Reference proteome</keyword>
<dbReference type="InterPro" id="IPR033902">
    <property type="entry name" value="PNPLA4"/>
</dbReference>
<sequence length="254" mass="27670">MSPLNLSFSACGFLGIYQLGAVGAMLRHGGRLLASVRACAGASAGALVAAVLITAPDKLEQCKDFTYKLAADVRRQKLGALTPGYDFMLALRSGMEDILPRDAHAAAGDRLWVSITHAKNGENRVVGRFNSREELIMALLASSFVPVYAGFRPMDFRGQKWIDGGFSDGLPILTTGRTVTVSPFAARGVDVCPAHTGLSQRHFRHANMNILLSMDNILRLNQALFPPPAHRLRLLCQQGEEDAVRFLKKDGWLH</sequence>
<dbReference type="GO" id="GO:0019433">
    <property type="term" value="P:triglyceride catabolic process"/>
    <property type="evidence" value="ECO:0007669"/>
    <property type="project" value="TreeGrafter"/>
</dbReference>
<dbReference type="InterPro" id="IPR002641">
    <property type="entry name" value="PNPLA_dom"/>
</dbReference>
<dbReference type="InterPro" id="IPR016035">
    <property type="entry name" value="Acyl_Trfase/lysoPLipase"/>
</dbReference>
<dbReference type="AlphaFoldDB" id="A0AA47M9F8"/>
<dbReference type="Pfam" id="PF01734">
    <property type="entry name" value="Patatin"/>
    <property type="match status" value="1"/>
</dbReference>
<organism evidence="5 6">
    <name type="scientific">Merluccius polli</name>
    <name type="common">Benguela hake</name>
    <name type="synonym">Merluccius cadenati</name>
    <dbReference type="NCBI Taxonomy" id="89951"/>
    <lineage>
        <taxon>Eukaryota</taxon>
        <taxon>Metazoa</taxon>
        <taxon>Chordata</taxon>
        <taxon>Craniata</taxon>
        <taxon>Vertebrata</taxon>
        <taxon>Euteleostomi</taxon>
        <taxon>Actinopterygii</taxon>
        <taxon>Neopterygii</taxon>
        <taxon>Teleostei</taxon>
        <taxon>Neoteleostei</taxon>
        <taxon>Acanthomorphata</taxon>
        <taxon>Zeiogadaria</taxon>
        <taxon>Gadariae</taxon>
        <taxon>Gadiformes</taxon>
        <taxon>Gadoidei</taxon>
        <taxon>Merlucciidae</taxon>
        <taxon>Merluccius</taxon>
    </lineage>
</organism>
<feature type="transmembrane region" description="Helical" evidence="3">
    <location>
        <begin position="6"/>
        <end position="26"/>
    </location>
</feature>
<evidence type="ECO:0000256" key="1">
    <source>
        <dbReference type="ARBA" id="ARBA00023098"/>
    </source>
</evidence>
<dbReference type="PANTHER" id="PTHR12406">
    <property type="entry name" value="CALCIUM-INDEPENDENT PHOSPHOLIPASE A2 IPLA2 -RELATED"/>
    <property type="match status" value="1"/>
</dbReference>
<evidence type="ECO:0000256" key="2">
    <source>
        <dbReference type="PROSITE-ProRule" id="PRU01161"/>
    </source>
</evidence>
<feature type="domain" description="PNPLA" evidence="4">
    <location>
        <begin position="6"/>
        <end position="176"/>
    </location>
</feature>
<gene>
    <name evidence="5" type="primary">PNPLA4</name>
    <name evidence="5" type="ORF">N1851_027966</name>
</gene>
<dbReference type="GO" id="GO:0005737">
    <property type="term" value="C:cytoplasm"/>
    <property type="evidence" value="ECO:0007669"/>
    <property type="project" value="TreeGrafter"/>
</dbReference>
<feature type="short sequence motif" description="GXSXG" evidence="2">
    <location>
        <begin position="41"/>
        <end position="45"/>
    </location>
</feature>
<accession>A0AA47M9F8</accession>
<dbReference type="SUPFAM" id="SSF52151">
    <property type="entry name" value="FabD/lysophospholipase-like"/>
    <property type="match status" value="1"/>
</dbReference>
<dbReference type="GO" id="GO:0016020">
    <property type="term" value="C:membrane"/>
    <property type="evidence" value="ECO:0007669"/>
    <property type="project" value="TreeGrafter"/>
</dbReference>
<dbReference type="PROSITE" id="PS51635">
    <property type="entry name" value="PNPLA"/>
    <property type="match status" value="1"/>
</dbReference>
<proteinExistence type="predicted"/>
<evidence type="ECO:0000259" key="4">
    <source>
        <dbReference type="PROSITE" id="PS51635"/>
    </source>
</evidence>
<dbReference type="CDD" id="cd07222">
    <property type="entry name" value="Pat_PNPLA4"/>
    <property type="match status" value="1"/>
</dbReference>
<feature type="active site" description="Proton acceptor" evidence="2">
    <location>
        <position position="163"/>
    </location>
</feature>
<dbReference type="GO" id="GO:0050253">
    <property type="term" value="F:retinyl-palmitate esterase activity"/>
    <property type="evidence" value="ECO:0007669"/>
    <property type="project" value="InterPro"/>
</dbReference>
<name>A0AA47M9F8_MERPO</name>
<feature type="short sequence motif" description="DGA/G" evidence="2">
    <location>
        <begin position="163"/>
        <end position="165"/>
    </location>
</feature>
<protein>
    <submittedName>
        <fullName evidence="5">Patatin-like phospholipase domain-containing protein 4</fullName>
    </submittedName>
</protein>
<keyword evidence="3" id="KW-0812">Transmembrane</keyword>
<keyword evidence="3" id="KW-1133">Transmembrane helix</keyword>
<reference evidence="5" key="1">
    <citation type="journal article" date="2023" name="Front. Mar. Sci.">
        <title>A new Merluccius polli reference genome to investigate the effects of global change in West African waters.</title>
        <authorList>
            <person name="Mateo J.L."/>
            <person name="Blanco-Fernandez C."/>
            <person name="Garcia-Vazquez E."/>
            <person name="Machado-Schiaffino G."/>
        </authorList>
    </citation>
    <scope>NUCLEOTIDE SEQUENCE</scope>
    <source>
        <strain evidence="5">C29</strain>
        <tissue evidence="5">Fin</tissue>
    </source>
</reference>
<evidence type="ECO:0000313" key="5">
    <source>
        <dbReference type="EMBL" id="KAK0136139.1"/>
    </source>
</evidence>
<feature type="transmembrane region" description="Helical" evidence="3">
    <location>
        <begin position="38"/>
        <end position="55"/>
    </location>
</feature>